<evidence type="ECO:0000259" key="7">
    <source>
        <dbReference type="Pfam" id="PF00361"/>
    </source>
</evidence>
<dbReference type="GO" id="GO:0015990">
    <property type="term" value="P:electron transport coupled proton transport"/>
    <property type="evidence" value="ECO:0007669"/>
    <property type="project" value="TreeGrafter"/>
</dbReference>
<gene>
    <name evidence="8" type="ORF">IAD26_04825</name>
</gene>
<evidence type="ECO:0000313" key="8">
    <source>
        <dbReference type="EMBL" id="HIU92439.1"/>
    </source>
</evidence>
<feature type="transmembrane region" description="Helical" evidence="6">
    <location>
        <begin position="89"/>
        <end position="109"/>
    </location>
</feature>
<dbReference type="PANTHER" id="PTHR42829">
    <property type="entry name" value="NADH-UBIQUINONE OXIDOREDUCTASE CHAIN 5"/>
    <property type="match status" value="1"/>
</dbReference>
<feature type="transmembrane region" description="Helical" evidence="6">
    <location>
        <begin position="36"/>
        <end position="56"/>
    </location>
</feature>
<evidence type="ECO:0000256" key="2">
    <source>
        <dbReference type="ARBA" id="ARBA00022692"/>
    </source>
</evidence>
<evidence type="ECO:0000256" key="1">
    <source>
        <dbReference type="ARBA" id="ARBA00004127"/>
    </source>
</evidence>
<feature type="domain" description="NADH:quinone oxidoreductase/Mrp antiporter transmembrane" evidence="7">
    <location>
        <begin position="138"/>
        <end position="312"/>
    </location>
</feature>
<feature type="transmembrane region" description="Helical" evidence="6">
    <location>
        <begin position="145"/>
        <end position="163"/>
    </location>
</feature>
<reference evidence="8" key="1">
    <citation type="submission" date="2020-10" db="EMBL/GenBank/DDBJ databases">
        <authorList>
            <person name="Gilroy R."/>
        </authorList>
    </citation>
    <scope>NUCLEOTIDE SEQUENCE</scope>
    <source>
        <strain evidence="8">CHK154-7741</strain>
    </source>
</reference>
<feature type="transmembrane region" description="Helical" evidence="6">
    <location>
        <begin position="12"/>
        <end position="29"/>
    </location>
</feature>
<feature type="transmembrane region" description="Helical" evidence="6">
    <location>
        <begin position="229"/>
        <end position="254"/>
    </location>
</feature>
<dbReference type="Gene3D" id="1.20.5.2700">
    <property type="match status" value="1"/>
</dbReference>
<feature type="transmembrane region" description="Helical" evidence="6">
    <location>
        <begin position="121"/>
        <end position="139"/>
    </location>
</feature>
<feature type="transmembrane region" description="Helical" evidence="6">
    <location>
        <begin position="184"/>
        <end position="200"/>
    </location>
</feature>
<name>A0A9D1SRF7_9CLOT</name>
<protein>
    <recommendedName>
        <fullName evidence="7">NADH:quinone oxidoreductase/Mrp antiporter transmembrane domain-containing protein</fullName>
    </recommendedName>
</protein>
<dbReference type="EMBL" id="DVOD01000033">
    <property type="protein sequence ID" value="HIU92439.1"/>
    <property type="molecule type" value="Genomic_DNA"/>
</dbReference>
<dbReference type="GO" id="GO:0003954">
    <property type="term" value="F:NADH dehydrogenase activity"/>
    <property type="evidence" value="ECO:0007669"/>
    <property type="project" value="TreeGrafter"/>
</dbReference>
<dbReference type="InterPro" id="IPR003945">
    <property type="entry name" value="NU5C-like"/>
</dbReference>
<dbReference type="Pfam" id="PF00361">
    <property type="entry name" value="Proton_antipo_M"/>
    <property type="match status" value="1"/>
</dbReference>
<dbReference type="PRINTS" id="PR01434">
    <property type="entry name" value="NADHDHGNASE5"/>
</dbReference>
<dbReference type="AlphaFoldDB" id="A0A9D1SRF7"/>
<keyword evidence="4 6" id="KW-0472">Membrane</keyword>
<comment type="caution">
    <text evidence="8">The sequence shown here is derived from an EMBL/GenBank/DDBJ whole genome shotgun (WGS) entry which is preliminary data.</text>
</comment>
<comment type="subcellular location">
    <subcellularLocation>
        <location evidence="1">Endomembrane system</location>
        <topology evidence="1">Multi-pass membrane protein</topology>
    </subcellularLocation>
    <subcellularLocation>
        <location evidence="5">Membrane</location>
        <topology evidence="5">Multi-pass membrane protein</topology>
    </subcellularLocation>
</comment>
<dbReference type="InterPro" id="IPR001750">
    <property type="entry name" value="ND/Mrp_TM"/>
</dbReference>
<proteinExistence type="predicted"/>
<keyword evidence="3 6" id="KW-1133">Transmembrane helix</keyword>
<evidence type="ECO:0000256" key="5">
    <source>
        <dbReference type="RuleBase" id="RU000320"/>
    </source>
</evidence>
<dbReference type="Proteomes" id="UP000886748">
    <property type="component" value="Unassembled WGS sequence"/>
</dbReference>
<reference evidence="8" key="2">
    <citation type="journal article" date="2021" name="PeerJ">
        <title>Extensive microbial diversity within the chicken gut microbiome revealed by metagenomics and culture.</title>
        <authorList>
            <person name="Gilroy R."/>
            <person name="Ravi A."/>
            <person name="Getino M."/>
            <person name="Pursley I."/>
            <person name="Horton D.L."/>
            <person name="Alikhan N.F."/>
            <person name="Baker D."/>
            <person name="Gharbi K."/>
            <person name="Hall N."/>
            <person name="Watson M."/>
            <person name="Adriaenssens E.M."/>
            <person name="Foster-Nyarko E."/>
            <person name="Jarju S."/>
            <person name="Secka A."/>
            <person name="Antonio M."/>
            <person name="Oren A."/>
            <person name="Chaudhuri R.R."/>
            <person name="La Ragione R."/>
            <person name="Hildebrand F."/>
            <person name="Pallen M.J."/>
        </authorList>
    </citation>
    <scope>NUCLEOTIDE SEQUENCE</scope>
    <source>
        <strain evidence="8">CHK154-7741</strain>
    </source>
</reference>
<feature type="transmembrane region" description="Helical" evidence="6">
    <location>
        <begin position="329"/>
        <end position="348"/>
    </location>
</feature>
<keyword evidence="2 5" id="KW-0812">Transmembrane</keyword>
<dbReference type="PANTHER" id="PTHR42829:SF2">
    <property type="entry name" value="NADH-UBIQUINONE OXIDOREDUCTASE CHAIN 5"/>
    <property type="match status" value="1"/>
</dbReference>
<dbReference type="GO" id="GO:0012505">
    <property type="term" value="C:endomembrane system"/>
    <property type="evidence" value="ECO:0007669"/>
    <property type="project" value="UniProtKB-SubCell"/>
</dbReference>
<evidence type="ECO:0000256" key="6">
    <source>
        <dbReference type="SAM" id="Phobius"/>
    </source>
</evidence>
<feature type="transmembrane region" description="Helical" evidence="6">
    <location>
        <begin position="261"/>
        <end position="282"/>
    </location>
</feature>
<feature type="transmembrane region" description="Helical" evidence="6">
    <location>
        <begin position="360"/>
        <end position="382"/>
    </location>
</feature>
<feature type="transmembrane region" description="Helical" evidence="6">
    <location>
        <begin position="294"/>
        <end position="317"/>
    </location>
</feature>
<dbReference type="GO" id="GO:0016020">
    <property type="term" value="C:membrane"/>
    <property type="evidence" value="ECO:0007669"/>
    <property type="project" value="UniProtKB-SubCell"/>
</dbReference>
<accession>A0A9D1SRF7</accession>
<dbReference type="GO" id="GO:0008137">
    <property type="term" value="F:NADH dehydrogenase (ubiquinone) activity"/>
    <property type="evidence" value="ECO:0007669"/>
    <property type="project" value="InterPro"/>
</dbReference>
<evidence type="ECO:0000313" key="9">
    <source>
        <dbReference type="Proteomes" id="UP000886748"/>
    </source>
</evidence>
<evidence type="ECO:0000256" key="4">
    <source>
        <dbReference type="ARBA" id="ARBA00023136"/>
    </source>
</evidence>
<evidence type="ECO:0000256" key="3">
    <source>
        <dbReference type="ARBA" id="ARBA00022989"/>
    </source>
</evidence>
<organism evidence="8 9">
    <name type="scientific">Candidatus Limenecus avicola</name>
    <dbReference type="NCBI Taxonomy" id="2840847"/>
    <lineage>
        <taxon>Bacteria</taxon>
        <taxon>Bacillati</taxon>
        <taxon>Bacillota</taxon>
        <taxon>Clostridia</taxon>
        <taxon>Eubacteriales</taxon>
        <taxon>Clostridiaceae</taxon>
        <taxon>Clostridiaceae incertae sedis</taxon>
        <taxon>Candidatus Limenecus</taxon>
    </lineage>
</organism>
<sequence>MEFFIENINLVLFLPLIMCAIIGFNGLISNKIEKNTLFAISVIVSFICVIFSAAAFDYGVVKHLFVSSNFQWLSFETINFYLGTYLDSVSVSFLLASGILCFFIQNYAFFRFKENLDFPRLLFYLNLFAFSLNGIFLSPNIFQTYIFLETAGIASYLLINFDFSNREQSKAGIKSFIYNRTGDLTLLFCVLTIMYYSVVYNELSGVNALSYANMNNIAASINSLMNTPLFVFFCSVLIFVIVMKFMQAFVYITFESRTKNVLSNIVLMQNSILALTGVFLFIRFNPFFFELGAYWAWTLLVLALIFMVLGVLNRIFLPFCSIVGWFEKYVIETFITFCELVIRAFSYLSGKFQGGNFQSYLLYSIFGLILILGFVLIFYVALIKV</sequence>
<dbReference type="GO" id="GO:0042773">
    <property type="term" value="P:ATP synthesis coupled electron transport"/>
    <property type="evidence" value="ECO:0007669"/>
    <property type="project" value="InterPro"/>
</dbReference>